<evidence type="ECO:0000313" key="3">
    <source>
        <dbReference type="Proteomes" id="UP000192934"/>
    </source>
</evidence>
<dbReference type="RefSeq" id="WP_157123735.1">
    <property type="nucleotide sequence ID" value="NZ_LT840185.1"/>
</dbReference>
<evidence type="ECO:0008006" key="4">
    <source>
        <dbReference type="Google" id="ProtNLM"/>
    </source>
</evidence>
<evidence type="ECO:0000256" key="1">
    <source>
        <dbReference type="SAM" id="SignalP"/>
    </source>
</evidence>
<feature type="chain" id="PRO_5013163352" description="DUF3108 domain-containing protein" evidence="1">
    <location>
        <begin position="30"/>
        <end position="286"/>
    </location>
</feature>
<dbReference type="Proteomes" id="UP000192934">
    <property type="component" value="Chromosome I"/>
</dbReference>
<dbReference type="STRING" id="941907.SAMN06295910_1409"/>
<feature type="signal peptide" evidence="1">
    <location>
        <begin position="1"/>
        <end position="29"/>
    </location>
</feature>
<protein>
    <recommendedName>
        <fullName evidence="4">DUF3108 domain-containing protein</fullName>
    </recommendedName>
</protein>
<organism evidence="2 3">
    <name type="scientific">Allosphingosinicella indica</name>
    <dbReference type="NCBI Taxonomy" id="941907"/>
    <lineage>
        <taxon>Bacteria</taxon>
        <taxon>Pseudomonadati</taxon>
        <taxon>Pseudomonadota</taxon>
        <taxon>Alphaproteobacteria</taxon>
        <taxon>Sphingomonadales</taxon>
        <taxon>Sphingomonadaceae</taxon>
        <taxon>Allosphingosinicella</taxon>
    </lineage>
</organism>
<dbReference type="AlphaFoldDB" id="A0A1X7GAA8"/>
<evidence type="ECO:0000313" key="2">
    <source>
        <dbReference type="EMBL" id="SMF66530.1"/>
    </source>
</evidence>
<name>A0A1X7GAA8_9SPHN</name>
<sequence length="286" mass="30511">MKKSNSSLPRIAAAILLAGKVSVSLPAVADSQIPAAAAELTYADLADLAAPSPVVAHVRVTRATALKPDRAPGVLPGMTRFYVQAEVVNLIRGTNGIPAAVSYLADVANDARGRPVKFARRAEFLILGRPVAGRMGEVQLTAPDAQIPYTPARADRIRAILREAVSRDAPPRITGIGRAFHVPGSLPGESETQIFLQTADQRPVSLSILRRPGERPRWAVALTEIVDDSAAPPERDTLLWYRLACALPAQLPRESLAETDAAGAQGIRADYAFVLQALGPCARTRR</sequence>
<accession>A0A1X7GAA8</accession>
<keyword evidence="1" id="KW-0732">Signal</keyword>
<reference evidence="3" key="1">
    <citation type="submission" date="2017-04" db="EMBL/GenBank/DDBJ databases">
        <authorList>
            <person name="Varghese N."/>
            <person name="Submissions S."/>
        </authorList>
    </citation>
    <scope>NUCLEOTIDE SEQUENCE [LARGE SCALE GENOMIC DNA]</scope>
    <source>
        <strain evidence="3">Dd16</strain>
    </source>
</reference>
<proteinExistence type="predicted"/>
<dbReference type="EMBL" id="LT840185">
    <property type="protein sequence ID" value="SMF66530.1"/>
    <property type="molecule type" value="Genomic_DNA"/>
</dbReference>
<gene>
    <name evidence="2" type="ORF">SAMN06295910_1409</name>
</gene>
<dbReference type="OrthoDB" id="7406594at2"/>
<keyword evidence="3" id="KW-1185">Reference proteome</keyword>